<dbReference type="InterPro" id="IPR044859">
    <property type="entry name" value="Allene_oxi_cyc_Dirigent"/>
</dbReference>
<keyword evidence="3 5" id="KW-0964">Secreted</keyword>
<dbReference type="EMBL" id="CP144752">
    <property type="protein sequence ID" value="WVZ90631.1"/>
    <property type="molecule type" value="Genomic_DNA"/>
</dbReference>
<dbReference type="InterPro" id="IPR004265">
    <property type="entry name" value="Dirigent"/>
</dbReference>
<dbReference type="SUPFAM" id="SSF51101">
    <property type="entry name" value="Mannose-binding lectins"/>
    <property type="match status" value="1"/>
</dbReference>
<evidence type="ECO:0000256" key="1">
    <source>
        <dbReference type="ARBA" id="ARBA00010746"/>
    </source>
</evidence>
<name>A0AAQ3UEW8_PASNO</name>
<dbReference type="GO" id="GO:0030246">
    <property type="term" value="F:carbohydrate binding"/>
    <property type="evidence" value="ECO:0007669"/>
    <property type="project" value="UniProtKB-KW"/>
</dbReference>
<accession>A0AAQ3UEW8</accession>
<keyword evidence="8" id="KW-1185">Reference proteome</keyword>
<comment type="subcellular location">
    <subcellularLocation>
        <location evidence="5">Secreted</location>
        <location evidence="5">Extracellular space</location>
        <location evidence="5">Apoplast</location>
    </subcellularLocation>
</comment>
<evidence type="ECO:0000313" key="8">
    <source>
        <dbReference type="Proteomes" id="UP001341281"/>
    </source>
</evidence>
<feature type="domain" description="Jacalin-type lectin" evidence="6">
    <location>
        <begin position="187"/>
        <end position="302"/>
    </location>
</feature>
<evidence type="ECO:0000313" key="7">
    <source>
        <dbReference type="EMBL" id="WVZ90631.1"/>
    </source>
</evidence>
<keyword evidence="5" id="KW-0052">Apoplast</keyword>
<evidence type="ECO:0000256" key="2">
    <source>
        <dbReference type="ARBA" id="ARBA00011738"/>
    </source>
</evidence>
<dbReference type="Pfam" id="PF01419">
    <property type="entry name" value="Jacalin"/>
    <property type="match status" value="1"/>
</dbReference>
<dbReference type="AlphaFoldDB" id="A0AAQ3UEW8"/>
<gene>
    <name evidence="7" type="ORF">U9M48_036916</name>
</gene>
<feature type="non-terminal residue" evidence="7">
    <location>
        <position position="302"/>
    </location>
</feature>
<dbReference type="PANTHER" id="PTHR46506">
    <property type="entry name" value="OS05G0143600 PROTEIN"/>
    <property type="match status" value="1"/>
</dbReference>
<proteinExistence type="inferred from homology"/>
<evidence type="ECO:0000259" key="6">
    <source>
        <dbReference type="PROSITE" id="PS51752"/>
    </source>
</evidence>
<dbReference type="GO" id="GO:0009699">
    <property type="term" value="P:phenylpropanoid biosynthetic process"/>
    <property type="evidence" value="ECO:0007669"/>
    <property type="project" value="UniProtKB-ARBA"/>
</dbReference>
<dbReference type="InterPro" id="IPR036404">
    <property type="entry name" value="Jacalin-like_lectin_dom_sf"/>
</dbReference>
<comment type="function">
    <text evidence="5">Dirigent proteins impart stereoselectivity on the phenoxy radical-coupling reaction, yielding optically active lignans from two molecules of coniferyl alcohol in the biosynthesis of lignans, flavonolignans, and alkaloids and thus plays a central role in plant secondary metabolism.</text>
</comment>
<evidence type="ECO:0000256" key="3">
    <source>
        <dbReference type="ARBA" id="ARBA00022525"/>
    </source>
</evidence>
<sequence>MAATNPSYYQSGVCHDISHQKEHRFHLYLGQHLEGASNGNEKIIVEPGVPKWFGRVVADDWTIRDGPAIDAKIVGRARGLHMGTGKADECWLHCHSIMFTDTRSCDIGYTRSLDRFKGSSLKVLGDFLVGDDGVGKDGEWAIVGGTGEFAYARGVITAKLIENFGPTYHHMWELHIRAFCLCFLPHAKKMGPWDGNCGTAFDISELPRSLQTVTIRCGDVNNSLGFSYTDEVGQKKTVGQWGGDTGALIATVTLGPLEVIKQVIGTIGTVGGDTVVTSLTLVTNVTTYGPFGKANGTPVSTK</sequence>
<dbReference type="Proteomes" id="UP001341281">
    <property type="component" value="Chromosome 08"/>
</dbReference>
<keyword evidence="4" id="KW-0430">Lectin</keyword>
<dbReference type="InterPro" id="IPR001229">
    <property type="entry name" value="Jacalin-like_lectin_dom"/>
</dbReference>
<dbReference type="PROSITE" id="PS51752">
    <property type="entry name" value="JACALIN_LECTIN"/>
    <property type="match status" value="1"/>
</dbReference>
<dbReference type="Gene3D" id="2.40.480.10">
    <property type="entry name" value="Allene oxide cyclase-like"/>
    <property type="match status" value="1"/>
</dbReference>
<evidence type="ECO:0000256" key="4">
    <source>
        <dbReference type="ARBA" id="ARBA00022734"/>
    </source>
</evidence>
<comment type="similarity">
    <text evidence="1 5">Belongs to the plant dirigent protein family.</text>
</comment>
<protein>
    <recommendedName>
        <fullName evidence="5">Dirigent protein</fullName>
    </recommendedName>
</protein>
<organism evidence="7 8">
    <name type="scientific">Paspalum notatum var. saurae</name>
    <dbReference type="NCBI Taxonomy" id="547442"/>
    <lineage>
        <taxon>Eukaryota</taxon>
        <taxon>Viridiplantae</taxon>
        <taxon>Streptophyta</taxon>
        <taxon>Embryophyta</taxon>
        <taxon>Tracheophyta</taxon>
        <taxon>Spermatophyta</taxon>
        <taxon>Magnoliopsida</taxon>
        <taxon>Liliopsida</taxon>
        <taxon>Poales</taxon>
        <taxon>Poaceae</taxon>
        <taxon>PACMAD clade</taxon>
        <taxon>Panicoideae</taxon>
        <taxon>Andropogonodae</taxon>
        <taxon>Paspaleae</taxon>
        <taxon>Paspalinae</taxon>
        <taxon>Paspalum</taxon>
    </lineage>
</organism>
<dbReference type="Pfam" id="PF03018">
    <property type="entry name" value="Dirigent"/>
    <property type="match status" value="1"/>
</dbReference>
<reference evidence="7 8" key="1">
    <citation type="submission" date="2024-02" db="EMBL/GenBank/DDBJ databases">
        <title>High-quality chromosome-scale genome assembly of Pensacola bahiagrass (Paspalum notatum Flugge var. saurae).</title>
        <authorList>
            <person name="Vega J.M."/>
            <person name="Podio M."/>
            <person name="Orjuela J."/>
            <person name="Siena L.A."/>
            <person name="Pessino S.C."/>
            <person name="Combes M.C."/>
            <person name="Mariac C."/>
            <person name="Albertini E."/>
            <person name="Pupilli F."/>
            <person name="Ortiz J.P.A."/>
            <person name="Leblanc O."/>
        </authorList>
    </citation>
    <scope>NUCLEOTIDE SEQUENCE [LARGE SCALE GENOMIC DNA]</scope>
    <source>
        <strain evidence="7">R1</strain>
        <tissue evidence="7">Leaf</tissue>
    </source>
</reference>
<comment type="subunit">
    <text evidence="2 5">Homodimer.</text>
</comment>
<dbReference type="Gene3D" id="2.100.10.30">
    <property type="entry name" value="Jacalin-like lectin domain"/>
    <property type="match status" value="1"/>
</dbReference>
<evidence type="ECO:0000256" key="5">
    <source>
        <dbReference type="RuleBase" id="RU363099"/>
    </source>
</evidence>
<dbReference type="GO" id="GO:0048046">
    <property type="term" value="C:apoplast"/>
    <property type="evidence" value="ECO:0007669"/>
    <property type="project" value="UniProtKB-SubCell"/>
</dbReference>